<dbReference type="RefSeq" id="XP_075101217.1">
    <property type="nucleotide sequence ID" value="XM_075245116.1"/>
</dbReference>
<proteinExistence type="predicted"/>
<accession>A0AC58TVH2</accession>
<evidence type="ECO:0000313" key="1">
    <source>
        <dbReference type="Proteomes" id="UP000790787"/>
    </source>
</evidence>
<gene>
    <name evidence="2" type="primary">LOC107813153</name>
</gene>
<keyword evidence="1" id="KW-1185">Reference proteome</keyword>
<protein>
    <submittedName>
        <fullName evidence="2">Uncharacterized protein LOC107813153 isoform X1</fullName>
    </submittedName>
</protein>
<reference evidence="2" key="2">
    <citation type="submission" date="2025-08" db="UniProtKB">
        <authorList>
            <consortium name="RefSeq"/>
        </authorList>
    </citation>
    <scope>IDENTIFICATION</scope>
    <source>
        <tissue evidence="2">Leaf</tissue>
    </source>
</reference>
<sequence length="849" mass="93869">MFWKLTNLSCSPVEAVLDKENFTLEELLDEEEIIQECKALNSRLINFLRDRAQVEQLLRYIVEEPSEDADSNCKFKFPFIACEIFTCEIDVILKTLVDEEELMDLLFSFLEPNRPHSALLAGYFSKVVVCLMLRKTIPLMNYVQAHHDVFRQMVDLIGITSIMEVLVRLVGADIYPNTKDVMQWLADSNLLEMIVDKLSPCSSPEEHANAAESLCTITRNAPSPLATKLSSPSFVARIFGHALEDSHSKSALVHSLSVCISLLDPKRSIPSPMMYSYRCQYVYESSVHVNPETISAMLPKLGNLLKLLNISSDGKILPTTYGELRPPLGKHRLKIVEFISVLLKTGNEAAEEELISSGTIERVLDLFFEYPYNNALHHHVESIINSCLESRNNILVDHLFEECNLLGKILQTDQQPIVSGDGSQVDLSEPTFPATGKRAPRVGNIGHITRISNKLAQLESNDNRIRVHLEKNMEWSDWHTNVLQERNTIENVYRWACGRPTAFQDRTRDSDEEDVHSRDYDVAALANNLSQAFQYTIYDNNGAAEGHGALDRDDEDVYLDEESAEVVLRLGDDQGSNLFTNSDWFAFRNDRTGDPKSTSPTEVMEDINPNGTANGGNMSCDEEVVVGELDELVESKSSTDGTASSSSNAFNGFGGANSANVGDFNQQNEKAGVSGDVGFFHFERSGNDDPFGDRPIPEWVSWGDGSMGGSLNPFEDNGDCNGNLVNSGEASAHPPISSTCNGGESILNGVSTFPESSKSSSISETSQKAAAVPSLFEEDVEFVGVELEGTEKAMEHALKEGIVGEAAPLKRSLVPKMPEKDSTDEGGSGVKEFNDANYWRVDQEVAVLE</sequence>
<evidence type="ECO:0000313" key="2">
    <source>
        <dbReference type="RefSeq" id="XP_075101217.1"/>
    </source>
</evidence>
<organism evidence="1 2">
    <name type="scientific">Nicotiana tabacum</name>
    <name type="common">Common tobacco</name>
    <dbReference type="NCBI Taxonomy" id="4097"/>
    <lineage>
        <taxon>Eukaryota</taxon>
        <taxon>Viridiplantae</taxon>
        <taxon>Streptophyta</taxon>
        <taxon>Embryophyta</taxon>
        <taxon>Tracheophyta</taxon>
        <taxon>Spermatophyta</taxon>
        <taxon>Magnoliopsida</taxon>
        <taxon>eudicotyledons</taxon>
        <taxon>Gunneridae</taxon>
        <taxon>Pentapetalae</taxon>
        <taxon>asterids</taxon>
        <taxon>lamiids</taxon>
        <taxon>Solanales</taxon>
        <taxon>Solanaceae</taxon>
        <taxon>Nicotianoideae</taxon>
        <taxon>Nicotianeae</taxon>
        <taxon>Nicotiana</taxon>
    </lineage>
</organism>
<reference evidence="1" key="1">
    <citation type="journal article" date="2014" name="Nat. Commun.">
        <title>The tobacco genome sequence and its comparison with those of tomato and potato.</title>
        <authorList>
            <person name="Sierro N."/>
            <person name="Battey J.N."/>
            <person name="Ouadi S."/>
            <person name="Bakaher N."/>
            <person name="Bovet L."/>
            <person name="Willig A."/>
            <person name="Goepfert S."/>
            <person name="Peitsch M.C."/>
            <person name="Ivanov N.V."/>
        </authorList>
    </citation>
    <scope>NUCLEOTIDE SEQUENCE [LARGE SCALE GENOMIC DNA]</scope>
</reference>
<dbReference type="Proteomes" id="UP000790787">
    <property type="component" value="Chromosome 22"/>
</dbReference>
<name>A0AC58TVH2_TOBAC</name>